<feature type="compositionally biased region" description="Polar residues" evidence="1">
    <location>
        <begin position="28"/>
        <end position="43"/>
    </location>
</feature>
<dbReference type="SUPFAM" id="SSF51445">
    <property type="entry name" value="(Trans)glycosidases"/>
    <property type="match status" value="1"/>
</dbReference>
<dbReference type="Gene3D" id="3.20.20.80">
    <property type="entry name" value="Glycosidases"/>
    <property type="match status" value="2"/>
</dbReference>
<evidence type="ECO:0000256" key="1">
    <source>
        <dbReference type="SAM" id="MobiDB-lite"/>
    </source>
</evidence>
<dbReference type="InterPro" id="IPR039743">
    <property type="entry name" value="6GAL/EXGAL"/>
</dbReference>
<dbReference type="AlphaFoldDB" id="A0AAW1SLH2"/>
<evidence type="ECO:0000313" key="2">
    <source>
        <dbReference type="EMBL" id="KAK9848671.1"/>
    </source>
</evidence>
<gene>
    <name evidence="2" type="ORF">WJX84_011941</name>
</gene>
<evidence type="ECO:0008006" key="4">
    <source>
        <dbReference type="Google" id="ProtNLM"/>
    </source>
</evidence>
<sequence>MGWHEAVKGLLSRSGRSDHDQTPLVSEIPSSTSQLQSLATPSRQPDHCLTVDLSRKQHAFEGFGTSLCWWANIVGGFPEPLRSQLVDLIFDPERGLGLQCARYNIGRERVGSCDRAWLRYGADIDSFWGPQQQWDWSNGLQGRGCASGNYQGWMDNLRPEFHDAFVKYLVTVVKHFRDDFGLNFRTLDPFNESTSTWWQRGGRSGRLPLWNSFAGGDCAEAGGCSGS</sequence>
<comment type="caution">
    <text evidence="2">The sequence shown here is derived from an EMBL/GenBank/DDBJ whole genome shotgun (WGS) entry which is preliminary data.</text>
</comment>
<dbReference type="GO" id="GO:0004553">
    <property type="term" value="F:hydrolase activity, hydrolyzing O-glycosyl compounds"/>
    <property type="evidence" value="ECO:0007669"/>
    <property type="project" value="InterPro"/>
</dbReference>
<accession>A0AAW1SLH2</accession>
<name>A0AAW1SLH2_9CHLO</name>
<feature type="region of interest" description="Disordered" evidence="1">
    <location>
        <begin position="11"/>
        <end position="44"/>
    </location>
</feature>
<dbReference type="PANTHER" id="PTHR42767">
    <property type="entry name" value="ENDO-BETA-1,6-GALACTANASE"/>
    <property type="match status" value="1"/>
</dbReference>
<dbReference type="EMBL" id="JALJOV010001386">
    <property type="protein sequence ID" value="KAK9848671.1"/>
    <property type="molecule type" value="Genomic_DNA"/>
</dbReference>
<evidence type="ECO:0000313" key="3">
    <source>
        <dbReference type="Proteomes" id="UP001485043"/>
    </source>
</evidence>
<dbReference type="Proteomes" id="UP001485043">
    <property type="component" value="Unassembled WGS sequence"/>
</dbReference>
<keyword evidence="3" id="KW-1185">Reference proteome</keyword>
<proteinExistence type="predicted"/>
<dbReference type="InterPro" id="IPR017853">
    <property type="entry name" value="GH"/>
</dbReference>
<protein>
    <recommendedName>
        <fullName evidence="4">Alpha-L-fucosidase</fullName>
    </recommendedName>
</protein>
<organism evidence="2 3">
    <name type="scientific">Apatococcus fuscideae</name>
    <dbReference type="NCBI Taxonomy" id="2026836"/>
    <lineage>
        <taxon>Eukaryota</taxon>
        <taxon>Viridiplantae</taxon>
        <taxon>Chlorophyta</taxon>
        <taxon>core chlorophytes</taxon>
        <taxon>Trebouxiophyceae</taxon>
        <taxon>Chlorellales</taxon>
        <taxon>Chlorellaceae</taxon>
        <taxon>Apatococcus</taxon>
    </lineage>
</organism>
<dbReference type="PANTHER" id="PTHR42767:SF1">
    <property type="entry name" value="ENDO-BETA-1,6-GALACTANASE-LIKE DOMAIN-CONTAINING PROTEIN"/>
    <property type="match status" value="1"/>
</dbReference>
<reference evidence="2 3" key="1">
    <citation type="journal article" date="2024" name="Nat. Commun.">
        <title>Phylogenomics reveals the evolutionary origins of lichenization in chlorophyte algae.</title>
        <authorList>
            <person name="Puginier C."/>
            <person name="Libourel C."/>
            <person name="Otte J."/>
            <person name="Skaloud P."/>
            <person name="Haon M."/>
            <person name="Grisel S."/>
            <person name="Petersen M."/>
            <person name="Berrin J.G."/>
            <person name="Delaux P.M."/>
            <person name="Dal Grande F."/>
            <person name="Keller J."/>
        </authorList>
    </citation>
    <scope>NUCLEOTIDE SEQUENCE [LARGE SCALE GENOMIC DNA]</scope>
    <source>
        <strain evidence="2 3">SAG 2523</strain>
    </source>
</reference>